<evidence type="ECO:0000256" key="4">
    <source>
        <dbReference type="ARBA" id="ARBA00022989"/>
    </source>
</evidence>
<dbReference type="OMA" id="PPVTHDM"/>
<dbReference type="GO" id="GO:0032259">
    <property type="term" value="P:methylation"/>
    <property type="evidence" value="ECO:0007669"/>
    <property type="project" value="UniProtKB-KW"/>
</dbReference>
<proteinExistence type="predicted"/>
<sequence>MGITTEGERFPVPKTPNPFEKQFFKLCVTSFLKWLAGGVCLLLAFMPLPKWFYVAFFVFWRLAYDAGLGYLLYKQSTSSLFTKWWTKITHPDATFYGILKRLISSDMESDYDYKQCPAGFNAWLAWRLLVDLVLAMDLASYILLCVVFADWPWQIQVDGLVLLSYLAGAALIGFSVWAKMDAYRVVEDYAWYWGDFFFMMERSLTFNRVFSIFPHPMYTLGYLFMYGASLIGQSYTILYVSLFAHICQLFFLNLVETPHIKKIYPDMVEDPDTQTQTVLYGAKTGYFRKDLIVFYNFNPLRSSDLFMLLILFYSVITVFMDLHLVFYVIQAVVWRCVHSFGLGYILYRQSFDKGWIATYFEKGYTKRQAFRNWKKLFNLSLTMTWVSFFCCAYKLADVPENVFDLRTNNFYWMQVTIGVVLISINLWSSVSTFEVLGEFGWFYGDFFIDEVPSKLYYTGIYRFINNPEVVTGFAGYYGAALIANSGSVFALALFSHLCNWLFIAKVEKPHMSKLYGEKLRPRSGAAQAIQSIVKETIEQSPVLSSRVKELETKVMTEIDSFKKRTTETKKMLLDKMEEAKQQFNLKKSN</sequence>
<keyword evidence="11" id="KW-1185">Reference proteome</keyword>
<gene>
    <name evidence="10" type="ORF">ACA1_203900</name>
</gene>
<evidence type="ECO:0000256" key="5">
    <source>
        <dbReference type="ARBA" id="ARBA00023098"/>
    </source>
</evidence>
<evidence type="ECO:0000256" key="7">
    <source>
        <dbReference type="ARBA" id="ARBA00023209"/>
    </source>
</evidence>
<keyword evidence="7" id="KW-0594">Phospholipid biosynthesis</keyword>
<evidence type="ECO:0000256" key="3">
    <source>
        <dbReference type="ARBA" id="ARBA00022692"/>
    </source>
</evidence>
<feature type="transmembrane region" description="Helical" evidence="9">
    <location>
        <begin position="408"/>
        <end position="427"/>
    </location>
</feature>
<dbReference type="GeneID" id="14917005"/>
<dbReference type="UniPathway" id="UPA00753"/>
<organism evidence="10 11">
    <name type="scientific">Acanthamoeba castellanii (strain ATCC 30010 / Neff)</name>
    <dbReference type="NCBI Taxonomy" id="1257118"/>
    <lineage>
        <taxon>Eukaryota</taxon>
        <taxon>Amoebozoa</taxon>
        <taxon>Discosea</taxon>
        <taxon>Longamoebia</taxon>
        <taxon>Centramoebida</taxon>
        <taxon>Acanthamoebidae</taxon>
        <taxon>Acanthamoeba</taxon>
    </lineage>
</organism>
<keyword evidence="10" id="KW-0808">Transferase</keyword>
<keyword evidence="3 9" id="KW-0812">Transmembrane</keyword>
<name>L8GTJ8_ACACF</name>
<dbReference type="Proteomes" id="UP000011083">
    <property type="component" value="Unassembled WGS sequence"/>
</dbReference>
<feature type="transmembrane region" description="Helical" evidence="9">
    <location>
        <begin position="23"/>
        <end position="45"/>
    </location>
</feature>
<dbReference type="PANTHER" id="PTHR32138">
    <property type="entry name" value="PHOSPHATIDYLETHANOLAMINE N-METHYLTRANSFERASE"/>
    <property type="match status" value="1"/>
</dbReference>
<feature type="transmembrane region" description="Helical" evidence="9">
    <location>
        <begin position="476"/>
        <end position="503"/>
    </location>
</feature>
<dbReference type="PANTHER" id="PTHR32138:SF0">
    <property type="entry name" value="PHOSPHATIDYLETHANOLAMINE N-METHYLTRANSFERASE"/>
    <property type="match status" value="1"/>
</dbReference>
<evidence type="ECO:0000256" key="2">
    <source>
        <dbReference type="ARBA" id="ARBA00022516"/>
    </source>
</evidence>
<protein>
    <submittedName>
        <fullName evidence="10">Phosphatidylethanolamine Nmethyltransferase</fullName>
    </submittedName>
</protein>
<comment type="subcellular location">
    <subcellularLocation>
        <location evidence="1">Endomembrane system</location>
        <topology evidence="1">Multi-pass membrane protein</topology>
    </subcellularLocation>
</comment>
<keyword evidence="10" id="KW-0489">Methyltransferase</keyword>
<dbReference type="GO" id="GO:0004608">
    <property type="term" value="F:phosphatidylethanolamine N-methyltransferase activity"/>
    <property type="evidence" value="ECO:0007669"/>
    <property type="project" value="TreeGrafter"/>
</dbReference>
<dbReference type="AlphaFoldDB" id="L8GTJ8"/>
<keyword evidence="6 9" id="KW-0472">Membrane</keyword>
<evidence type="ECO:0000256" key="1">
    <source>
        <dbReference type="ARBA" id="ARBA00004127"/>
    </source>
</evidence>
<dbReference type="RefSeq" id="XP_004338348.1">
    <property type="nucleotide sequence ID" value="XM_004338300.1"/>
</dbReference>
<dbReference type="Gene3D" id="1.20.120.1630">
    <property type="match status" value="1"/>
</dbReference>
<evidence type="ECO:0000256" key="9">
    <source>
        <dbReference type="SAM" id="Phobius"/>
    </source>
</evidence>
<feature type="transmembrane region" description="Helical" evidence="9">
    <location>
        <begin position="209"/>
        <end position="231"/>
    </location>
</feature>
<keyword evidence="8" id="KW-1208">Phospholipid metabolism</keyword>
<evidence type="ECO:0000313" key="11">
    <source>
        <dbReference type="Proteomes" id="UP000011083"/>
    </source>
</evidence>
<feature type="transmembrane region" description="Helical" evidence="9">
    <location>
        <begin position="128"/>
        <end position="149"/>
    </location>
</feature>
<accession>L8GTJ8</accession>
<keyword evidence="5" id="KW-0443">Lipid metabolism</keyword>
<feature type="transmembrane region" description="Helical" evidence="9">
    <location>
        <begin position="51"/>
        <end position="73"/>
    </location>
</feature>
<evidence type="ECO:0000256" key="6">
    <source>
        <dbReference type="ARBA" id="ARBA00023136"/>
    </source>
</evidence>
<dbReference type="STRING" id="1257118.L8GTJ8"/>
<feature type="transmembrane region" description="Helical" evidence="9">
    <location>
        <begin position="155"/>
        <end position="177"/>
    </location>
</feature>
<keyword evidence="2" id="KW-0444">Lipid biosynthesis</keyword>
<feature type="transmembrane region" description="Helical" evidence="9">
    <location>
        <begin position="305"/>
        <end position="329"/>
    </location>
</feature>
<evidence type="ECO:0000313" key="10">
    <source>
        <dbReference type="EMBL" id="ELR16335.1"/>
    </source>
</evidence>
<dbReference type="EMBL" id="KB008001">
    <property type="protein sequence ID" value="ELR16335.1"/>
    <property type="molecule type" value="Genomic_DNA"/>
</dbReference>
<feature type="transmembrane region" description="Helical" evidence="9">
    <location>
        <begin position="376"/>
        <end position="396"/>
    </location>
</feature>
<dbReference type="OrthoDB" id="4583at2759"/>
<keyword evidence="4 9" id="KW-1133">Transmembrane helix</keyword>
<dbReference type="VEuPathDB" id="AmoebaDB:ACA1_203900"/>
<dbReference type="InterPro" id="IPR007318">
    <property type="entry name" value="Phopholipid_MeTrfase"/>
</dbReference>
<reference evidence="10 11" key="1">
    <citation type="journal article" date="2013" name="Genome Biol.">
        <title>Genome of Acanthamoeba castellanii highlights extensive lateral gene transfer and early evolution of tyrosine kinase signaling.</title>
        <authorList>
            <person name="Clarke M."/>
            <person name="Lohan A.J."/>
            <person name="Liu B."/>
            <person name="Lagkouvardos I."/>
            <person name="Roy S."/>
            <person name="Zafar N."/>
            <person name="Bertelli C."/>
            <person name="Schilde C."/>
            <person name="Kianianmomeni A."/>
            <person name="Burglin T.R."/>
            <person name="Frech C."/>
            <person name="Turcotte B."/>
            <person name="Kopec K.O."/>
            <person name="Synnott J.M."/>
            <person name="Choo C."/>
            <person name="Paponov I."/>
            <person name="Finkler A."/>
            <person name="Soon Heng Tan C."/>
            <person name="Hutchins A.P."/>
            <person name="Weinmeier T."/>
            <person name="Rattei T."/>
            <person name="Chu J.S."/>
            <person name="Gimenez G."/>
            <person name="Irimia M."/>
            <person name="Rigden D.J."/>
            <person name="Fitzpatrick D.A."/>
            <person name="Lorenzo-Morales J."/>
            <person name="Bateman A."/>
            <person name="Chiu C.H."/>
            <person name="Tang P."/>
            <person name="Hegemann P."/>
            <person name="Fromm H."/>
            <person name="Raoult D."/>
            <person name="Greub G."/>
            <person name="Miranda-Saavedra D."/>
            <person name="Chen N."/>
            <person name="Nash P."/>
            <person name="Ginger M.L."/>
            <person name="Horn M."/>
            <person name="Schaap P."/>
            <person name="Caler L."/>
            <person name="Loftus B."/>
        </authorList>
    </citation>
    <scope>NUCLEOTIDE SEQUENCE [LARGE SCALE GENOMIC DNA]</scope>
    <source>
        <strain evidence="10 11">Neff</strain>
    </source>
</reference>
<dbReference type="KEGG" id="acan:ACA1_203900"/>
<evidence type="ECO:0000256" key="8">
    <source>
        <dbReference type="ARBA" id="ARBA00023264"/>
    </source>
</evidence>
<feature type="transmembrane region" description="Helical" evidence="9">
    <location>
        <begin position="237"/>
        <end position="255"/>
    </location>
</feature>
<dbReference type="GO" id="GO:0012505">
    <property type="term" value="C:endomembrane system"/>
    <property type="evidence" value="ECO:0007669"/>
    <property type="project" value="UniProtKB-SubCell"/>
</dbReference>
<dbReference type="GO" id="GO:0006656">
    <property type="term" value="P:phosphatidylcholine biosynthetic process"/>
    <property type="evidence" value="ECO:0007669"/>
    <property type="project" value="UniProtKB-UniPathway"/>
</dbReference>
<dbReference type="Pfam" id="PF04191">
    <property type="entry name" value="PEMT"/>
    <property type="match status" value="2"/>
</dbReference>